<organism evidence="1 2">
    <name type="scientific">Anisodus tanguticus</name>
    <dbReference type="NCBI Taxonomy" id="243964"/>
    <lineage>
        <taxon>Eukaryota</taxon>
        <taxon>Viridiplantae</taxon>
        <taxon>Streptophyta</taxon>
        <taxon>Embryophyta</taxon>
        <taxon>Tracheophyta</taxon>
        <taxon>Spermatophyta</taxon>
        <taxon>Magnoliopsida</taxon>
        <taxon>eudicotyledons</taxon>
        <taxon>Gunneridae</taxon>
        <taxon>Pentapetalae</taxon>
        <taxon>asterids</taxon>
        <taxon>lamiids</taxon>
        <taxon>Solanales</taxon>
        <taxon>Solanaceae</taxon>
        <taxon>Solanoideae</taxon>
        <taxon>Hyoscyameae</taxon>
        <taxon>Anisodus</taxon>
    </lineage>
</organism>
<name>A0AAE1VPV0_9SOLA</name>
<dbReference type="Proteomes" id="UP001291623">
    <property type="component" value="Unassembled WGS sequence"/>
</dbReference>
<keyword evidence="2" id="KW-1185">Reference proteome</keyword>
<protein>
    <submittedName>
        <fullName evidence="1">Uncharacterized protein</fullName>
    </submittedName>
</protein>
<proteinExistence type="predicted"/>
<sequence length="117" mass="13103">MWWGEVDASLNQRAIRVLQLKEWIHLQFTKVAYPGTWVLGGGTWEPDWVTGGMFSEKEKTSKAEGHGIALLGFCCIYCMSHLSASDARVKARTGLRVREKGKEKTPVSTLLPLLKGR</sequence>
<dbReference type="EMBL" id="JAVYJV010000002">
    <property type="protein sequence ID" value="KAK4377002.1"/>
    <property type="molecule type" value="Genomic_DNA"/>
</dbReference>
<evidence type="ECO:0000313" key="2">
    <source>
        <dbReference type="Proteomes" id="UP001291623"/>
    </source>
</evidence>
<gene>
    <name evidence="1" type="ORF">RND71_003298</name>
</gene>
<reference evidence="1" key="1">
    <citation type="submission" date="2023-12" db="EMBL/GenBank/DDBJ databases">
        <title>Genome assembly of Anisodus tanguticus.</title>
        <authorList>
            <person name="Wang Y.-J."/>
        </authorList>
    </citation>
    <scope>NUCLEOTIDE SEQUENCE</scope>
    <source>
        <strain evidence="1">KB-2021</strain>
        <tissue evidence="1">Leaf</tissue>
    </source>
</reference>
<dbReference type="AlphaFoldDB" id="A0AAE1VPV0"/>
<evidence type="ECO:0000313" key="1">
    <source>
        <dbReference type="EMBL" id="KAK4377002.1"/>
    </source>
</evidence>
<accession>A0AAE1VPV0</accession>
<comment type="caution">
    <text evidence="1">The sequence shown here is derived from an EMBL/GenBank/DDBJ whole genome shotgun (WGS) entry which is preliminary data.</text>
</comment>